<name>A0A917VRF6_9NOCA</name>
<evidence type="ECO:0000313" key="2">
    <source>
        <dbReference type="Proteomes" id="UP000638263"/>
    </source>
</evidence>
<evidence type="ECO:0000313" key="1">
    <source>
        <dbReference type="EMBL" id="GGL10435.1"/>
    </source>
</evidence>
<dbReference type="Proteomes" id="UP000638263">
    <property type="component" value="Unassembled WGS sequence"/>
</dbReference>
<comment type="caution">
    <text evidence="1">The sequence shown here is derived from an EMBL/GenBank/DDBJ whole genome shotgun (WGS) entry which is preliminary data.</text>
</comment>
<dbReference type="AlphaFoldDB" id="A0A917VRF6"/>
<sequence length="109" mass="12209">MESIASCTRGSATVTNVRLVENGAKWELLFDWNGTTESWPVYPGGEREEMEASLIFATYLHTLGRGSVERLCPVYPRGDDWAGEAVFGNPETLDRLGKDFELTFTSPFR</sequence>
<dbReference type="EMBL" id="BMMH01000004">
    <property type="protein sequence ID" value="GGL10435.1"/>
    <property type="molecule type" value="Genomic_DNA"/>
</dbReference>
<accession>A0A917VRF6</accession>
<keyword evidence="2" id="KW-1185">Reference proteome</keyword>
<reference evidence="1" key="1">
    <citation type="journal article" date="2014" name="Int. J. Syst. Evol. Microbiol.">
        <title>Complete genome sequence of Corynebacterium casei LMG S-19264T (=DSM 44701T), isolated from a smear-ripened cheese.</title>
        <authorList>
            <consortium name="US DOE Joint Genome Institute (JGI-PGF)"/>
            <person name="Walter F."/>
            <person name="Albersmeier A."/>
            <person name="Kalinowski J."/>
            <person name="Ruckert C."/>
        </authorList>
    </citation>
    <scope>NUCLEOTIDE SEQUENCE</scope>
    <source>
        <strain evidence="1">CGMCC 4.3508</strain>
    </source>
</reference>
<gene>
    <name evidence="1" type="ORF">GCM10011588_26060</name>
</gene>
<reference evidence="1" key="2">
    <citation type="submission" date="2020-09" db="EMBL/GenBank/DDBJ databases">
        <authorList>
            <person name="Sun Q."/>
            <person name="Zhou Y."/>
        </authorList>
    </citation>
    <scope>NUCLEOTIDE SEQUENCE</scope>
    <source>
        <strain evidence="1">CGMCC 4.3508</strain>
    </source>
</reference>
<protein>
    <submittedName>
        <fullName evidence="1">Uncharacterized protein</fullName>
    </submittedName>
</protein>
<organism evidence="1 2">
    <name type="scientific">Nocardia jinanensis</name>
    <dbReference type="NCBI Taxonomy" id="382504"/>
    <lineage>
        <taxon>Bacteria</taxon>
        <taxon>Bacillati</taxon>
        <taxon>Actinomycetota</taxon>
        <taxon>Actinomycetes</taxon>
        <taxon>Mycobacteriales</taxon>
        <taxon>Nocardiaceae</taxon>
        <taxon>Nocardia</taxon>
    </lineage>
</organism>
<proteinExistence type="predicted"/>